<dbReference type="Gene3D" id="3.30.420.10">
    <property type="entry name" value="Ribonuclease H-like superfamily/Ribonuclease H"/>
    <property type="match status" value="1"/>
</dbReference>
<proteinExistence type="predicted"/>
<feature type="domain" description="RNase H type-1" evidence="1">
    <location>
        <begin position="149"/>
        <end position="256"/>
    </location>
</feature>
<name>A0ABR1Z7R7_9ROSI</name>
<accession>A0ABR1Z7R7</accession>
<dbReference type="SUPFAM" id="SSF53098">
    <property type="entry name" value="Ribonuclease H-like"/>
    <property type="match status" value="1"/>
</dbReference>
<evidence type="ECO:0000313" key="2">
    <source>
        <dbReference type="EMBL" id="KAK8475931.1"/>
    </source>
</evidence>
<dbReference type="PANTHER" id="PTHR47723:SF19">
    <property type="entry name" value="POLYNUCLEOTIDYL TRANSFERASE, RIBONUCLEASE H-LIKE SUPERFAMILY PROTEIN"/>
    <property type="match status" value="1"/>
</dbReference>
<comment type="caution">
    <text evidence="2">The sequence shown here is derived from an EMBL/GenBank/DDBJ whole genome shotgun (WGS) entry which is preliminary data.</text>
</comment>
<organism evidence="2 3">
    <name type="scientific">Hibiscus sabdariffa</name>
    <name type="common">roselle</name>
    <dbReference type="NCBI Taxonomy" id="183260"/>
    <lineage>
        <taxon>Eukaryota</taxon>
        <taxon>Viridiplantae</taxon>
        <taxon>Streptophyta</taxon>
        <taxon>Embryophyta</taxon>
        <taxon>Tracheophyta</taxon>
        <taxon>Spermatophyta</taxon>
        <taxon>Magnoliopsida</taxon>
        <taxon>eudicotyledons</taxon>
        <taxon>Gunneridae</taxon>
        <taxon>Pentapetalae</taxon>
        <taxon>rosids</taxon>
        <taxon>malvids</taxon>
        <taxon>Malvales</taxon>
        <taxon>Malvaceae</taxon>
        <taxon>Malvoideae</taxon>
        <taxon>Hibiscus</taxon>
    </lineage>
</organism>
<dbReference type="PANTHER" id="PTHR47723">
    <property type="entry name" value="OS05G0353850 PROTEIN"/>
    <property type="match status" value="1"/>
</dbReference>
<evidence type="ECO:0000259" key="1">
    <source>
        <dbReference type="Pfam" id="PF13456"/>
    </source>
</evidence>
<dbReference type="InterPro" id="IPR002156">
    <property type="entry name" value="RNaseH_domain"/>
</dbReference>
<sequence>MRNGVVGGFLSTHLARAVGVFRSLSSMFYGTTPPTRHLWLSVVPRSNHAKFFSSSLPEWIDINLHAKFFLGGGSTPWCCFFPSLLWQLWKRRNELVFSATCLPLADVYRISVTCAVYFADICAPTRSHSTPTITYHQWRQPSLGWLCLNADVSLSSIDGVGTIGGVLRDSFGTWLQGYCKCIGKTSTIQAELWGIYVGLQIAWSFGTDRLVVQSDSSQAIKLMLDPSALRHSMQLVRAIAAWRLKLWSLDFQWIPR</sequence>
<dbReference type="InterPro" id="IPR053151">
    <property type="entry name" value="RNase_H-like"/>
</dbReference>
<evidence type="ECO:0000313" key="3">
    <source>
        <dbReference type="Proteomes" id="UP001472677"/>
    </source>
</evidence>
<reference evidence="2 3" key="1">
    <citation type="journal article" date="2024" name="G3 (Bethesda)">
        <title>Genome assembly of Hibiscus sabdariffa L. provides insights into metabolisms of medicinal natural products.</title>
        <authorList>
            <person name="Kim T."/>
        </authorList>
    </citation>
    <scope>NUCLEOTIDE SEQUENCE [LARGE SCALE GENOMIC DNA]</scope>
    <source>
        <strain evidence="2">TK-2024</strain>
        <tissue evidence="2">Old leaves</tissue>
    </source>
</reference>
<gene>
    <name evidence="2" type="ORF">V6N12_056672</name>
</gene>
<dbReference type="InterPro" id="IPR044730">
    <property type="entry name" value="RNase_H-like_dom_plant"/>
</dbReference>
<protein>
    <recommendedName>
        <fullName evidence="1">RNase H type-1 domain-containing protein</fullName>
    </recommendedName>
</protein>
<dbReference type="InterPro" id="IPR012337">
    <property type="entry name" value="RNaseH-like_sf"/>
</dbReference>
<dbReference type="CDD" id="cd06222">
    <property type="entry name" value="RNase_H_like"/>
    <property type="match status" value="1"/>
</dbReference>
<dbReference type="Pfam" id="PF13456">
    <property type="entry name" value="RVT_3"/>
    <property type="match status" value="1"/>
</dbReference>
<dbReference type="EMBL" id="JBBPBM010002638">
    <property type="protein sequence ID" value="KAK8475931.1"/>
    <property type="molecule type" value="Genomic_DNA"/>
</dbReference>
<dbReference type="Proteomes" id="UP001472677">
    <property type="component" value="Unassembled WGS sequence"/>
</dbReference>
<dbReference type="InterPro" id="IPR036397">
    <property type="entry name" value="RNaseH_sf"/>
</dbReference>
<keyword evidence="3" id="KW-1185">Reference proteome</keyword>